<proteinExistence type="inferred from homology"/>
<comment type="subunit">
    <text evidence="5">Part of the ribosomal stalk of the 50S ribosomal subunit. The N-terminus interacts with L11 and the large rRNA to form the base of the stalk. The C-terminus forms an elongated spine to which L12 dimers bind in a sequential fashion forming a multimeric L10(L12)X complex.</text>
</comment>
<dbReference type="AlphaFoldDB" id="A0A328UJR7"/>
<dbReference type="GO" id="GO:0070180">
    <property type="term" value="F:large ribosomal subunit rRNA binding"/>
    <property type="evidence" value="ECO:0007669"/>
    <property type="project" value="UniProtKB-UniRule"/>
</dbReference>
<evidence type="ECO:0000256" key="4">
    <source>
        <dbReference type="ARBA" id="ARBA00035202"/>
    </source>
</evidence>
<dbReference type="Pfam" id="PF00466">
    <property type="entry name" value="Ribosomal_L10"/>
    <property type="match status" value="1"/>
</dbReference>
<dbReference type="InterPro" id="IPR047865">
    <property type="entry name" value="Ribosomal_uL10_bac_type"/>
</dbReference>
<dbReference type="GO" id="GO:0015934">
    <property type="term" value="C:large ribosomal subunit"/>
    <property type="evidence" value="ECO:0007669"/>
    <property type="project" value="InterPro"/>
</dbReference>
<comment type="caution">
    <text evidence="6">The sequence shown here is derived from an EMBL/GenBank/DDBJ whole genome shotgun (WGS) entry which is preliminary data.</text>
</comment>
<organism evidence="6 7">
    <name type="scientific">Hydrogeniiclostridium mannosilyticum</name>
    <dbReference type="NCBI Taxonomy" id="2764322"/>
    <lineage>
        <taxon>Bacteria</taxon>
        <taxon>Bacillati</taxon>
        <taxon>Bacillota</taxon>
        <taxon>Clostridia</taxon>
        <taxon>Eubacteriales</taxon>
        <taxon>Acutalibacteraceae</taxon>
        <taxon>Hydrogeniiclostridium</taxon>
    </lineage>
</organism>
<evidence type="ECO:0000313" key="7">
    <source>
        <dbReference type="Proteomes" id="UP000249377"/>
    </source>
</evidence>
<evidence type="ECO:0000256" key="5">
    <source>
        <dbReference type="HAMAP-Rule" id="MF_00362"/>
    </source>
</evidence>
<protein>
    <recommendedName>
        <fullName evidence="4 5">Large ribosomal subunit protein uL10</fullName>
    </recommendedName>
</protein>
<dbReference type="EMBL" id="QLYR01000001">
    <property type="protein sequence ID" value="RAQ30430.1"/>
    <property type="molecule type" value="Genomic_DNA"/>
</dbReference>
<keyword evidence="3 5" id="KW-0687">Ribonucleoprotein</keyword>
<dbReference type="HAMAP" id="MF_00362">
    <property type="entry name" value="Ribosomal_uL10"/>
    <property type="match status" value="1"/>
</dbReference>
<keyword evidence="5" id="KW-0699">rRNA-binding</keyword>
<dbReference type="SUPFAM" id="SSF160369">
    <property type="entry name" value="Ribosomal protein L10-like"/>
    <property type="match status" value="1"/>
</dbReference>
<keyword evidence="5" id="KW-0694">RNA-binding</keyword>
<dbReference type="InterPro" id="IPR022973">
    <property type="entry name" value="Ribosomal_uL10_bac"/>
</dbReference>
<evidence type="ECO:0000313" key="6">
    <source>
        <dbReference type="EMBL" id="RAQ30430.1"/>
    </source>
</evidence>
<dbReference type="GO" id="GO:0006412">
    <property type="term" value="P:translation"/>
    <property type="evidence" value="ECO:0007669"/>
    <property type="project" value="UniProtKB-UniRule"/>
</dbReference>
<dbReference type="InterPro" id="IPR001790">
    <property type="entry name" value="Ribosomal_uL10"/>
</dbReference>
<dbReference type="Proteomes" id="UP000249377">
    <property type="component" value="Unassembled WGS sequence"/>
</dbReference>
<dbReference type="Gene3D" id="6.10.250.290">
    <property type="match status" value="1"/>
</dbReference>
<accession>A0A328UJR7</accession>
<dbReference type="InterPro" id="IPR043141">
    <property type="entry name" value="Ribosomal_uL10-like_sf"/>
</dbReference>
<evidence type="ECO:0000256" key="1">
    <source>
        <dbReference type="ARBA" id="ARBA00008889"/>
    </source>
</evidence>
<sequence length="178" mass="18631">MPSEKILEAKKQQVAEIAERLKASCTGVIVNYKGITVADDTKLRKELRESGSEYKVVKNTLLKRALDDAGLEGLDGVLEGTTAIATNTEDYVACAKILSAYAEKNPSFEVKAGFVEGKALDADGVKELASLPPKEVLVAKALGGLNAPISGFVSVLNATLTGLVVALNAIAEKQGAEA</sequence>
<dbReference type="PANTHER" id="PTHR11560">
    <property type="entry name" value="39S RIBOSOMAL PROTEIN L10, MITOCHONDRIAL"/>
    <property type="match status" value="1"/>
</dbReference>
<dbReference type="PROSITE" id="PS01109">
    <property type="entry name" value="RIBOSOMAL_L10"/>
    <property type="match status" value="1"/>
</dbReference>
<evidence type="ECO:0000256" key="3">
    <source>
        <dbReference type="ARBA" id="ARBA00023274"/>
    </source>
</evidence>
<keyword evidence="2 5" id="KW-0689">Ribosomal protein</keyword>
<dbReference type="NCBIfam" id="NF000955">
    <property type="entry name" value="PRK00099.1-1"/>
    <property type="match status" value="1"/>
</dbReference>
<dbReference type="GO" id="GO:0003735">
    <property type="term" value="F:structural constituent of ribosome"/>
    <property type="evidence" value="ECO:0007669"/>
    <property type="project" value="InterPro"/>
</dbReference>
<keyword evidence="7" id="KW-1185">Reference proteome</keyword>
<gene>
    <name evidence="5" type="primary">rplJ</name>
    <name evidence="6" type="ORF">DPQ25_02705</name>
</gene>
<dbReference type="RefSeq" id="WP_112331627.1">
    <property type="nucleotide sequence ID" value="NZ_JADPHD010000001.1"/>
</dbReference>
<evidence type="ECO:0000256" key="2">
    <source>
        <dbReference type="ARBA" id="ARBA00022980"/>
    </source>
</evidence>
<reference evidence="6 7" key="1">
    <citation type="submission" date="2018-06" db="EMBL/GenBank/DDBJ databases">
        <title>Noncontiguous genome sequence of Ruminococcaceae bacterium ASD2818.</title>
        <authorList>
            <person name="Chaplin A.V."/>
            <person name="Sokolova S.R."/>
            <person name="Kochetkova T.O."/>
            <person name="Goltsov A.Y."/>
            <person name="Trofimov D.Y."/>
            <person name="Efimov B.A."/>
        </authorList>
    </citation>
    <scope>NUCLEOTIDE SEQUENCE [LARGE SCALE GENOMIC DNA]</scope>
    <source>
        <strain evidence="6 7">ASD2818</strain>
    </source>
</reference>
<dbReference type="CDD" id="cd05797">
    <property type="entry name" value="Ribosomal_L10"/>
    <property type="match status" value="1"/>
</dbReference>
<dbReference type="Gene3D" id="3.30.70.1730">
    <property type="match status" value="1"/>
</dbReference>
<dbReference type="InterPro" id="IPR002363">
    <property type="entry name" value="Ribosomal_uL10_CS_bac"/>
</dbReference>
<comment type="function">
    <text evidence="5">Forms part of the ribosomal stalk, playing a central role in the interaction of the ribosome with GTP-bound translation factors.</text>
</comment>
<name>A0A328UJR7_9FIRM</name>
<comment type="similarity">
    <text evidence="1 5">Belongs to the universal ribosomal protein uL10 family.</text>
</comment>